<evidence type="ECO:0000313" key="2">
    <source>
        <dbReference type="Proteomes" id="UP000606786"/>
    </source>
</evidence>
<dbReference type="EMBL" id="CAJHJT010000001">
    <property type="protein sequence ID" value="CAD6995236.1"/>
    <property type="molecule type" value="Genomic_DNA"/>
</dbReference>
<name>A0A811UAY0_CERCA</name>
<comment type="caution">
    <text evidence="1">The sequence shown here is derived from an EMBL/GenBank/DDBJ whole genome shotgun (WGS) entry which is preliminary data.</text>
</comment>
<accession>A0A811UAY0</accession>
<keyword evidence="2" id="KW-1185">Reference proteome</keyword>
<organism evidence="1 2">
    <name type="scientific">Ceratitis capitata</name>
    <name type="common">Mediterranean fruit fly</name>
    <name type="synonym">Tephritis capitata</name>
    <dbReference type="NCBI Taxonomy" id="7213"/>
    <lineage>
        <taxon>Eukaryota</taxon>
        <taxon>Metazoa</taxon>
        <taxon>Ecdysozoa</taxon>
        <taxon>Arthropoda</taxon>
        <taxon>Hexapoda</taxon>
        <taxon>Insecta</taxon>
        <taxon>Pterygota</taxon>
        <taxon>Neoptera</taxon>
        <taxon>Endopterygota</taxon>
        <taxon>Diptera</taxon>
        <taxon>Brachycera</taxon>
        <taxon>Muscomorpha</taxon>
        <taxon>Tephritoidea</taxon>
        <taxon>Tephritidae</taxon>
        <taxon>Ceratitis</taxon>
        <taxon>Ceratitis</taxon>
    </lineage>
</organism>
<protein>
    <submittedName>
        <fullName evidence="1">(Mediterranean fruit fly) hypothetical protein</fullName>
    </submittedName>
</protein>
<proteinExistence type="predicted"/>
<sequence length="157" mass="17688">MAEPAESSSSIEVLNFTHESEDSSVYYTANESLDDESPYDEEINCPQSRDINCGINNLNLCESSSVEIINSREEEDLLALNQQRMSENVWRPLPDIQMVVDADNTTSGTYSSTPFEGRRSSTPIIMKTNELNVSHWTLLGLDIISRKLPDLCVVVYY</sequence>
<evidence type="ECO:0000313" key="1">
    <source>
        <dbReference type="EMBL" id="CAD6995236.1"/>
    </source>
</evidence>
<dbReference type="AlphaFoldDB" id="A0A811UAY0"/>
<reference evidence="1" key="1">
    <citation type="submission" date="2020-11" db="EMBL/GenBank/DDBJ databases">
        <authorList>
            <person name="Whitehead M."/>
        </authorList>
    </citation>
    <scope>NUCLEOTIDE SEQUENCE</scope>
    <source>
        <strain evidence="1">EGII</strain>
    </source>
</reference>
<gene>
    <name evidence="1" type="ORF">CCAP1982_LOCUS3955</name>
</gene>
<dbReference type="Proteomes" id="UP000606786">
    <property type="component" value="Unassembled WGS sequence"/>
</dbReference>